<proteinExistence type="predicted"/>
<dbReference type="Proteomes" id="UP000198406">
    <property type="component" value="Unassembled WGS sequence"/>
</dbReference>
<dbReference type="AlphaFoldDB" id="A0A1Z5JFP7"/>
<protein>
    <submittedName>
        <fullName evidence="1">Uncharacterized protein</fullName>
    </submittedName>
</protein>
<accession>A0A1Z5JFP7</accession>
<evidence type="ECO:0000313" key="1">
    <source>
        <dbReference type="EMBL" id="GAX12830.1"/>
    </source>
</evidence>
<comment type="caution">
    <text evidence="1">The sequence shown here is derived from an EMBL/GenBank/DDBJ whole genome shotgun (WGS) entry which is preliminary data.</text>
</comment>
<keyword evidence="2" id="KW-1185">Reference proteome</keyword>
<dbReference type="InParanoid" id="A0A1Z5JFP7"/>
<organism evidence="1 2">
    <name type="scientific">Fistulifera solaris</name>
    <name type="common">Oleaginous diatom</name>
    <dbReference type="NCBI Taxonomy" id="1519565"/>
    <lineage>
        <taxon>Eukaryota</taxon>
        <taxon>Sar</taxon>
        <taxon>Stramenopiles</taxon>
        <taxon>Ochrophyta</taxon>
        <taxon>Bacillariophyta</taxon>
        <taxon>Bacillariophyceae</taxon>
        <taxon>Bacillariophycidae</taxon>
        <taxon>Naviculales</taxon>
        <taxon>Naviculaceae</taxon>
        <taxon>Fistulifera</taxon>
    </lineage>
</organism>
<reference evidence="1 2" key="1">
    <citation type="journal article" date="2015" name="Plant Cell">
        <title>Oil accumulation by the oleaginous diatom Fistulifera solaris as revealed by the genome and transcriptome.</title>
        <authorList>
            <person name="Tanaka T."/>
            <person name="Maeda Y."/>
            <person name="Veluchamy A."/>
            <person name="Tanaka M."/>
            <person name="Abida H."/>
            <person name="Marechal E."/>
            <person name="Bowler C."/>
            <person name="Muto M."/>
            <person name="Sunaga Y."/>
            <person name="Tanaka M."/>
            <person name="Yoshino T."/>
            <person name="Taniguchi T."/>
            <person name="Fukuda Y."/>
            <person name="Nemoto M."/>
            <person name="Matsumoto M."/>
            <person name="Wong P.S."/>
            <person name="Aburatani S."/>
            <person name="Fujibuchi W."/>
        </authorList>
    </citation>
    <scope>NUCLEOTIDE SEQUENCE [LARGE SCALE GENOMIC DNA]</scope>
    <source>
        <strain evidence="1 2">JPCC DA0580</strain>
    </source>
</reference>
<gene>
    <name evidence="1" type="ORF">FisN_15Hu310</name>
</gene>
<evidence type="ECO:0000313" key="2">
    <source>
        <dbReference type="Proteomes" id="UP000198406"/>
    </source>
</evidence>
<name>A0A1Z5JFP7_FISSO</name>
<sequence length="137" mass="14791">MDLQLQKWQVDKLVDWMKDNDCSSALSLAAINEPVESTGMTPSEVLVCTVGLGRIAELCDVCLDAGVAKEVMCIDEDKDEDGGVLELADDVDAYASGLIGNDNAGQVALKFGSSNSSHSLQAEHTFQFPVRKVNDRR</sequence>
<dbReference type="EMBL" id="BDSP01000055">
    <property type="protein sequence ID" value="GAX12830.1"/>
    <property type="molecule type" value="Genomic_DNA"/>
</dbReference>